<dbReference type="AlphaFoldDB" id="E9GE47"/>
<proteinExistence type="predicted"/>
<keyword evidence="10" id="KW-1185">Reference proteome</keyword>
<dbReference type="PROSITE" id="PS50940">
    <property type="entry name" value="CHIT_BIND_II"/>
    <property type="match status" value="2"/>
</dbReference>
<protein>
    <recommendedName>
        <fullName evidence="8">Chitin-binding type-2 domain-containing protein</fullName>
    </recommendedName>
</protein>
<dbReference type="Proteomes" id="UP000000305">
    <property type="component" value="Unassembled WGS sequence"/>
</dbReference>
<evidence type="ECO:0000256" key="5">
    <source>
        <dbReference type="ARBA" id="ARBA00023180"/>
    </source>
</evidence>
<feature type="compositionally biased region" description="Pro residues" evidence="6">
    <location>
        <begin position="141"/>
        <end position="151"/>
    </location>
</feature>
<feature type="domain" description="Chitin-binding type-2" evidence="8">
    <location>
        <begin position="207"/>
        <end position="266"/>
    </location>
</feature>
<evidence type="ECO:0000256" key="7">
    <source>
        <dbReference type="SAM" id="SignalP"/>
    </source>
</evidence>
<evidence type="ECO:0000313" key="9">
    <source>
        <dbReference type="EMBL" id="EFX82376.1"/>
    </source>
</evidence>
<dbReference type="SUPFAM" id="SSF57625">
    <property type="entry name" value="Invertebrate chitin-binding proteins"/>
    <property type="match status" value="2"/>
</dbReference>
<dbReference type="OrthoDB" id="9987187at2759"/>
<dbReference type="InterPro" id="IPR002557">
    <property type="entry name" value="Chitin-bd_dom"/>
</dbReference>
<sequence>MARTSMFKLAAVSVVLFGLWAADASSEFDEEDLLSQFEDNPFEDFELRNYGNQQWGNGFCAGKRDGNYVNPADPHSFYQCHQNGVTLLRHCDPRTVYDPPPRDRCEWPHLVQGCNGRYGNCRNKEPIMVLPLPLPTPPILLPTPPLPPPPDYQRDGECSDSPQCQSCKPPTVPSYQPRVSLRRSARETIQSQENLDESEFDLRYSSNSFCAGKNDGNYINPSNPFSLYQCHQNGKLYELPCQGGTVYDPPPADRCEWPNLVKGCNGGYGRGCGYAPIRVPVTTAPSPGQCNAICTPHVTQSPAHYINKYQQYGR</sequence>
<dbReference type="Gene3D" id="3.20.20.80">
    <property type="entry name" value="Glycosidases"/>
    <property type="match status" value="2"/>
</dbReference>
<keyword evidence="3" id="KW-0677">Repeat</keyword>
<feature type="signal peptide" evidence="7">
    <location>
        <begin position="1"/>
        <end position="24"/>
    </location>
</feature>
<dbReference type="KEGG" id="dpx:DAPPUDRAFT_302555"/>
<evidence type="ECO:0000256" key="4">
    <source>
        <dbReference type="ARBA" id="ARBA00023157"/>
    </source>
</evidence>
<keyword evidence="4" id="KW-1015">Disulfide bond</keyword>
<gene>
    <name evidence="9" type="ORF">DAPPUDRAFT_302555</name>
</gene>
<dbReference type="GO" id="GO:0030312">
    <property type="term" value="C:external encapsulating structure"/>
    <property type="evidence" value="ECO:0000318"/>
    <property type="project" value="GO_Central"/>
</dbReference>
<dbReference type="InParanoid" id="E9GE47"/>
<accession>E9GE47</accession>
<feature type="domain" description="Chitin-binding type-2" evidence="8">
    <location>
        <begin position="57"/>
        <end position="116"/>
    </location>
</feature>
<evidence type="ECO:0000256" key="1">
    <source>
        <dbReference type="ARBA" id="ARBA00022669"/>
    </source>
</evidence>
<dbReference type="InterPro" id="IPR051940">
    <property type="entry name" value="Chitin_bind-dev_reg"/>
</dbReference>
<dbReference type="GO" id="GO:0008061">
    <property type="term" value="F:chitin binding"/>
    <property type="evidence" value="ECO:0000318"/>
    <property type="project" value="GO_Central"/>
</dbReference>
<keyword evidence="1" id="KW-0147">Chitin-binding</keyword>
<dbReference type="EMBL" id="GL732540">
    <property type="protein sequence ID" value="EFX82376.1"/>
    <property type="molecule type" value="Genomic_DNA"/>
</dbReference>
<evidence type="ECO:0000259" key="8">
    <source>
        <dbReference type="PROSITE" id="PS50940"/>
    </source>
</evidence>
<feature type="chain" id="PRO_5003240897" description="Chitin-binding type-2 domain-containing protein" evidence="7">
    <location>
        <begin position="25"/>
        <end position="314"/>
    </location>
</feature>
<dbReference type="PANTHER" id="PTHR23301:SF0">
    <property type="entry name" value="CHITIN-BINDING TYPE-2 DOMAIN-CONTAINING PROTEIN-RELATED"/>
    <property type="match status" value="1"/>
</dbReference>
<evidence type="ECO:0000313" key="10">
    <source>
        <dbReference type="Proteomes" id="UP000000305"/>
    </source>
</evidence>
<dbReference type="InterPro" id="IPR036508">
    <property type="entry name" value="Chitin-bd_dom_sf"/>
</dbReference>
<dbReference type="Pfam" id="PF01607">
    <property type="entry name" value="CBM_14"/>
    <property type="match status" value="2"/>
</dbReference>
<dbReference type="GO" id="GO:0005576">
    <property type="term" value="C:extracellular region"/>
    <property type="evidence" value="ECO:0007669"/>
    <property type="project" value="InterPro"/>
</dbReference>
<name>E9GE47_DAPPU</name>
<evidence type="ECO:0000256" key="3">
    <source>
        <dbReference type="ARBA" id="ARBA00022737"/>
    </source>
</evidence>
<dbReference type="SMART" id="SM00494">
    <property type="entry name" value="ChtBD2"/>
    <property type="match status" value="2"/>
</dbReference>
<dbReference type="HOGENOM" id="CLU_886400_0_0_1"/>
<evidence type="ECO:0000256" key="2">
    <source>
        <dbReference type="ARBA" id="ARBA00022729"/>
    </source>
</evidence>
<keyword evidence="5" id="KW-0325">Glycoprotein</keyword>
<dbReference type="PANTHER" id="PTHR23301">
    <property type="entry name" value="CHITIN BINDING PERITROPHIN-A"/>
    <property type="match status" value="1"/>
</dbReference>
<keyword evidence="2 7" id="KW-0732">Signal</keyword>
<feature type="region of interest" description="Disordered" evidence="6">
    <location>
        <begin position="141"/>
        <end position="163"/>
    </location>
</feature>
<reference evidence="9 10" key="1">
    <citation type="journal article" date="2011" name="Science">
        <title>The ecoresponsive genome of Daphnia pulex.</title>
        <authorList>
            <person name="Colbourne J.K."/>
            <person name="Pfrender M.E."/>
            <person name="Gilbert D."/>
            <person name="Thomas W.K."/>
            <person name="Tucker A."/>
            <person name="Oakley T.H."/>
            <person name="Tokishita S."/>
            <person name="Aerts A."/>
            <person name="Arnold G.J."/>
            <person name="Basu M.K."/>
            <person name="Bauer D.J."/>
            <person name="Caceres C.E."/>
            <person name="Carmel L."/>
            <person name="Casola C."/>
            <person name="Choi J.H."/>
            <person name="Detter J.C."/>
            <person name="Dong Q."/>
            <person name="Dusheyko S."/>
            <person name="Eads B.D."/>
            <person name="Frohlich T."/>
            <person name="Geiler-Samerotte K.A."/>
            <person name="Gerlach D."/>
            <person name="Hatcher P."/>
            <person name="Jogdeo S."/>
            <person name="Krijgsveld J."/>
            <person name="Kriventseva E.V."/>
            <person name="Kultz D."/>
            <person name="Laforsch C."/>
            <person name="Lindquist E."/>
            <person name="Lopez J."/>
            <person name="Manak J.R."/>
            <person name="Muller J."/>
            <person name="Pangilinan J."/>
            <person name="Patwardhan R.P."/>
            <person name="Pitluck S."/>
            <person name="Pritham E.J."/>
            <person name="Rechtsteiner A."/>
            <person name="Rho M."/>
            <person name="Rogozin I.B."/>
            <person name="Sakarya O."/>
            <person name="Salamov A."/>
            <person name="Schaack S."/>
            <person name="Shapiro H."/>
            <person name="Shiga Y."/>
            <person name="Skalitzky C."/>
            <person name="Smith Z."/>
            <person name="Souvorov A."/>
            <person name="Sung W."/>
            <person name="Tang Z."/>
            <person name="Tsuchiya D."/>
            <person name="Tu H."/>
            <person name="Vos H."/>
            <person name="Wang M."/>
            <person name="Wolf Y.I."/>
            <person name="Yamagata H."/>
            <person name="Yamada T."/>
            <person name="Ye Y."/>
            <person name="Shaw J.R."/>
            <person name="Andrews J."/>
            <person name="Crease T.J."/>
            <person name="Tang H."/>
            <person name="Lucas S.M."/>
            <person name="Robertson H.M."/>
            <person name="Bork P."/>
            <person name="Koonin E.V."/>
            <person name="Zdobnov E.M."/>
            <person name="Grigoriev I.V."/>
            <person name="Lynch M."/>
            <person name="Boore J.L."/>
        </authorList>
    </citation>
    <scope>NUCLEOTIDE SEQUENCE [LARGE SCALE GENOMIC DNA]</scope>
</reference>
<organism evidence="9 10">
    <name type="scientific">Daphnia pulex</name>
    <name type="common">Water flea</name>
    <dbReference type="NCBI Taxonomy" id="6669"/>
    <lineage>
        <taxon>Eukaryota</taxon>
        <taxon>Metazoa</taxon>
        <taxon>Ecdysozoa</taxon>
        <taxon>Arthropoda</taxon>
        <taxon>Crustacea</taxon>
        <taxon>Branchiopoda</taxon>
        <taxon>Diplostraca</taxon>
        <taxon>Cladocera</taxon>
        <taxon>Anomopoda</taxon>
        <taxon>Daphniidae</taxon>
        <taxon>Daphnia</taxon>
    </lineage>
</organism>
<evidence type="ECO:0000256" key="6">
    <source>
        <dbReference type="SAM" id="MobiDB-lite"/>
    </source>
</evidence>